<sequence length="171" mass="18406">MTITTLPDAPITLPDARWLHAIAATAFLAASLPHAALNAQGLESPETVNRIVGSEVNQEETKTTAEAGKVATAIDRTRENIGTVRKTSKLDKVDIVFLTDAARSEGGPPPMIESKVKQHQDDIAELRKEIEANALLFNAIESRRVLAQDVLAVEFDDPGKIVIYAAAKPSN</sequence>
<comment type="caution">
    <text evidence="1">The sequence shown here is derived from an EMBL/GenBank/DDBJ whole genome shotgun (WGS) entry which is preliminary data.</text>
</comment>
<name>A0ABV7MZU6_9HYPH</name>
<dbReference type="Proteomes" id="UP001595648">
    <property type="component" value="Unassembled WGS sequence"/>
</dbReference>
<organism evidence="1 2">
    <name type="scientific">Mesorhizobium cantuariense</name>
    <dbReference type="NCBI Taxonomy" id="1300275"/>
    <lineage>
        <taxon>Bacteria</taxon>
        <taxon>Pseudomonadati</taxon>
        <taxon>Pseudomonadota</taxon>
        <taxon>Alphaproteobacteria</taxon>
        <taxon>Hyphomicrobiales</taxon>
        <taxon>Phyllobacteriaceae</taxon>
        <taxon>Mesorhizobium</taxon>
    </lineage>
</organism>
<evidence type="ECO:0000313" key="1">
    <source>
        <dbReference type="EMBL" id="MFC3326932.1"/>
    </source>
</evidence>
<gene>
    <name evidence="1" type="ORF">ACFOJ9_35000</name>
</gene>
<proteinExistence type="predicted"/>
<accession>A0ABV7MZU6</accession>
<keyword evidence="2" id="KW-1185">Reference proteome</keyword>
<reference evidence="2" key="1">
    <citation type="journal article" date="2019" name="Int. J. Syst. Evol. Microbiol.">
        <title>The Global Catalogue of Microorganisms (GCM) 10K type strain sequencing project: providing services to taxonomists for standard genome sequencing and annotation.</title>
        <authorList>
            <consortium name="The Broad Institute Genomics Platform"/>
            <consortium name="The Broad Institute Genome Sequencing Center for Infectious Disease"/>
            <person name="Wu L."/>
            <person name="Ma J."/>
        </authorList>
    </citation>
    <scope>NUCLEOTIDE SEQUENCE [LARGE SCALE GENOMIC DNA]</scope>
    <source>
        <strain evidence="2">ICMP 19515</strain>
    </source>
</reference>
<dbReference type="RefSeq" id="WP_378986157.1">
    <property type="nucleotide sequence ID" value="NZ_JBHRVD010000001.1"/>
</dbReference>
<dbReference type="EMBL" id="JBHRVD010000001">
    <property type="protein sequence ID" value="MFC3326932.1"/>
    <property type="molecule type" value="Genomic_DNA"/>
</dbReference>
<protein>
    <submittedName>
        <fullName evidence="1">Uncharacterized protein</fullName>
    </submittedName>
</protein>
<evidence type="ECO:0000313" key="2">
    <source>
        <dbReference type="Proteomes" id="UP001595648"/>
    </source>
</evidence>